<gene>
    <name evidence="3" type="ORF">H9Y04_06195</name>
</gene>
<evidence type="ECO:0000313" key="3">
    <source>
        <dbReference type="EMBL" id="MBC9712160.1"/>
    </source>
</evidence>
<reference evidence="3 4" key="1">
    <citation type="submission" date="2020-08" db="EMBL/GenBank/DDBJ databases">
        <title>Genemic of Streptomyces polyaspartic.</title>
        <authorList>
            <person name="Liu W."/>
        </authorList>
    </citation>
    <scope>NUCLEOTIDE SEQUENCE [LARGE SCALE GENOMIC DNA]</scope>
    <source>
        <strain evidence="3 4">TRM66268-LWL</strain>
    </source>
</reference>
<dbReference type="InterPro" id="IPR036388">
    <property type="entry name" value="WH-like_DNA-bd_sf"/>
</dbReference>
<dbReference type="SUPFAM" id="SSF46894">
    <property type="entry name" value="C-terminal effector domain of the bipartite response regulators"/>
    <property type="match status" value="1"/>
</dbReference>
<dbReference type="PRINTS" id="PR00038">
    <property type="entry name" value="HTHLUXR"/>
</dbReference>
<dbReference type="PANTHER" id="PTHR43214:SF42">
    <property type="entry name" value="TRANSCRIPTIONAL REGULATORY PROTEIN DESR"/>
    <property type="match status" value="1"/>
</dbReference>
<dbReference type="InterPro" id="IPR000792">
    <property type="entry name" value="Tscrpt_reg_LuxR_C"/>
</dbReference>
<accession>A0ABR7S9L5</accession>
<dbReference type="Proteomes" id="UP000642284">
    <property type="component" value="Unassembled WGS sequence"/>
</dbReference>
<evidence type="ECO:0000256" key="1">
    <source>
        <dbReference type="ARBA" id="ARBA00023125"/>
    </source>
</evidence>
<keyword evidence="1" id="KW-0238">DNA-binding</keyword>
<evidence type="ECO:0000259" key="2">
    <source>
        <dbReference type="PROSITE" id="PS50043"/>
    </source>
</evidence>
<evidence type="ECO:0000313" key="4">
    <source>
        <dbReference type="Proteomes" id="UP000642284"/>
    </source>
</evidence>
<dbReference type="SMART" id="SM00421">
    <property type="entry name" value="HTH_LUXR"/>
    <property type="match status" value="1"/>
</dbReference>
<dbReference type="Gene3D" id="1.10.10.10">
    <property type="entry name" value="Winged helix-like DNA-binding domain superfamily/Winged helix DNA-binding domain"/>
    <property type="match status" value="1"/>
</dbReference>
<name>A0ABR7S9L5_9ACTN</name>
<comment type="caution">
    <text evidence="3">The sequence shown here is derived from an EMBL/GenBank/DDBJ whole genome shotgun (WGS) entry which is preliminary data.</text>
</comment>
<dbReference type="PANTHER" id="PTHR43214">
    <property type="entry name" value="TWO-COMPONENT RESPONSE REGULATOR"/>
    <property type="match status" value="1"/>
</dbReference>
<proteinExistence type="predicted"/>
<keyword evidence="4" id="KW-1185">Reference proteome</keyword>
<dbReference type="EMBL" id="JACTVJ010000004">
    <property type="protein sequence ID" value="MBC9712160.1"/>
    <property type="molecule type" value="Genomic_DNA"/>
</dbReference>
<dbReference type="CDD" id="cd06170">
    <property type="entry name" value="LuxR_C_like"/>
    <property type="match status" value="1"/>
</dbReference>
<dbReference type="InterPro" id="IPR027417">
    <property type="entry name" value="P-loop_NTPase"/>
</dbReference>
<organism evidence="3 4">
    <name type="scientific">Streptomyces polyasparticus</name>
    <dbReference type="NCBI Taxonomy" id="2767826"/>
    <lineage>
        <taxon>Bacteria</taxon>
        <taxon>Bacillati</taxon>
        <taxon>Actinomycetota</taxon>
        <taxon>Actinomycetes</taxon>
        <taxon>Kitasatosporales</taxon>
        <taxon>Streptomycetaceae</taxon>
        <taxon>Streptomyces</taxon>
    </lineage>
</organism>
<dbReference type="Pfam" id="PF00196">
    <property type="entry name" value="GerE"/>
    <property type="match status" value="1"/>
</dbReference>
<dbReference type="InterPro" id="IPR039420">
    <property type="entry name" value="WalR-like"/>
</dbReference>
<protein>
    <submittedName>
        <fullName evidence="3">Helix-turn-helix domain-containing protein</fullName>
    </submittedName>
</protein>
<dbReference type="PROSITE" id="PS50043">
    <property type="entry name" value="HTH_LUXR_2"/>
    <property type="match status" value="1"/>
</dbReference>
<dbReference type="Gene3D" id="3.40.50.300">
    <property type="entry name" value="P-loop containing nucleotide triphosphate hydrolases"/>
    <property type="match status" value="1"/>
</dbReference>
<feature type="domain" description="HTH luxR-type" evidence="2">
    <location>
        <begin position="685"/>
        <end position="750"/>
    </location>
</feature>
<sequence length="756" mass="78847">MGPGARLYGRGRELAWCERLLEQLGAGRGGALALTGDPGLGRTALLRHLAHVFTSRGGTARYAPAVPPRDVQDDVLGHLYAGHPAGRLRAALLSAARPLLVCVDDLHLWPEAPRRALQALGRGLADRPAPLALVLSVAAHRAAGLSEGLPVLRLAPLDDAAAAELLEQLLGDRPLPSDVRDRMLGSAAGNPLALRELTATRALACAVELPAAAGGVSAAVEDASPSDRRTAQALRLVNAAEAAQLGGRPDRAARLLAPVRRLALPDAVTGRAALVHGLLEAGDGPVADARASLLLAARLLADHDPAQALRARLAAAEASWAMGDAAAYREALAPLTRGVRHGEPDGGSTFGTYLRGMDAVLSGDPRGFAAGRGALRQVVEGAQGEESAEAELLLCASAAALVVGDLNAAGRLGSRALAAARARGLLTVVPRALQQLAYGELRAGRHARARAHAEEGVRTARRTGRSNDLAHHSAILALVASLDQDARTVESYAAAAEETAVRHGLGQTATLAQWALARADLARGRPKEAAARLQPLIGPGRARGHFAVRMLAVPCFVEASVLAGRPAEVHAAVGEFAQWAGFGHDPQAPAQLLRCRALLAADDPELADALYTEALARHDTTDGDFERARTALLYGKWLRRARRPATARDALRDALLAFERCGAGAWAAQAAAELRATGEASAPQLPHTLDGLTPQQLRIALLVAEGATNREVARHLSVSPRTVDHHLRNVFAALGVRSRVELSRVVAQADGAKAGT</sequence>
<dbReference type="SUPFAM" id="SSF52540">
    <property type="entry name" value="P-loop containing nucleoside triphosphate hydrolases"/>
    <property type="match status" value="1"/>
</dbReference>
<dbReference type="InterPro" id="IPR016032">
    <property type="entry name" value="Sig_transdc_resp-reg_C-effctor"/>
</dbReference>